<feature type="transmembrane region" description="Helical" evidence="8">
    <location>
        <begin position="112"/>
        <end position="129"/>
    </location>
</feature>
<feature type="transmembrane region" description="Helical" evidence="8">
    <location>
        <begin position="315"/>
        <end position="332"/>
    </location>
</feature>
<dbReference type="RefSeq" id="WP_136932538.1">
    <property type="nucleotide sequence ID" value="NZ_SSMQ01000037.1"/>
</dbReference>
<feature type="transmembrane region" description="Helical" evidence="8">
    <location>
        <begin position="273"/>
        <end position="295"/>
    </location>
</feature>
<feature type="compositionally biased region" description="Low complexity" evidence="7">
    <location>
        <begin position="521"/>
        <end position="535"/>
    </location>
</feature>
<feature type="transmembrane region" description="Helical" evidence="8">
    <location>
        <begin position="141"/>
        <end position="165"/>
    </location>
</feature>
<dbReference type="Proteomes" id="UP000309215">
    <property type="component" value="Unassembled WGS sequence"/>
</dbReference>
<dbReference type="OrthoDB" id="9790209at2"/>
<proteinExistence type="predicted"/>
<dbReference type="PANTHER" id="PTHR33362">
    <property type="entry name" value="SIALIC ACID TRAP TRANSPORTER PERMEASE PROTEIN SIAT-RELATED"/>
    <property type="match status" value="1"/>
</dbReference>
<feature type="region of interest" description="Disordered" evidence="7">
    <location>
        <begin position="481"/>
        <end position="553"/>
    </location>
</feature>
<dbReference type="Pfam" id="PF06808">
    <property type="entry name" value="DctM"/>
    <property type="match status" value="1"/>
</dbReference>
<evidence type="ECO:0000256" key="4">
    <source>
        <dbReference type="ARBA" id="ARBA00022692"/>
    </source>
</evidence>
<feature type="transmembrane region" description="Helical" evidence="8">
    <location>
        <begin position="177"/>
        <end position="197"/>
    </location>
</feature>
<dbReference type="EMBL" id="SSMQ01000037">
    <property type="protein sequence ID" value="TKD01826.1"/>
    <property type="molecule type" value="Genomic_DNA"/>
</dbReference>
<feature type="domain" description="TRAP C4-dicarboxylate transport system permease DctM subunit" evidence="9">
    <location>
        <begin position="5"/>
        <end position="418"/>
    </location>
</feature>
<feature type="compositionally biased region" description="Basic and acidic residues" evidence="7">
    <location>
        <begin position="504"/>
        <end position="513"/>
    </location>
</feature>
<name>A0A4U1J441_9BACT</name>
<evidence type="ECO:0000313" key="10">
    <source>
        <dbReference type="EMBL" id="TKD01826.1"/>
    </source>
</evidence>
<dbReference type="GO" id="GO:0022857">
    <property type="term" value="F:transmembrane transporter activity"/>
    <property type="evidence" value="ECO:0007669"/>
    <property type="project" value="TreeGrafter"/>
</dbReference>
<feature type="transmembrane region" description="Helical" evidence="8">
    <location>
        <begin position="361"/>
        <end position="383"/>
    </location>
</feature>
<evidence type="ECO:0000256" key="2">
    <source>
        <dbReference type="ARBA" id="ARBA00022475"/>
    </source>
</evidence>
<gene>
    <name evidence="10" type="ORF">E8A74_30030</name>
</gene>
<evidence type="ECO:0000256" key="8">
    <source>
        <dbReference type="SAM" id="Phobius"/>
    </source>
</evidence>
<protein>
    <submittedName>
        <fullName evidence="10">TRAP transporter large permease subunit</fullName>
    </submittedName>
</protein>
<dbReference type="GO" id="GO:0005886">
    <property type="term" value="C:plasma membrane"/>
    <property type="evidence" value="ECO:0007669"/>
    <property type="project" value="UniProtKB-SubCell"/>
</dbReference>
<evidence type="ECO:0000256" key="7">
    <source>
        <dbReference type="SAM" id="MobiDB-lite"/>
    </source>
</evidence>
<evidence type="ECO:0000259" key="9">
    <source>
        <dbReference type="Pfam" id="PF06808"/>
    </source>
</evidence>
<feature type="transmembrane region" description="Helical" evidence="8">
    <location>
        <begin position="85"/>
        <end position="106"/>
    </location>
</feature>
<evidence type="ECO:0000256" key="3">
    <source>
        <dbReference type="ARBA" id="ARBA00022519"/>
    </source>
</evidence>
<feature type="transmembrane region" description="Helical" evidence="8">
    <location>
        <begin position="53"/>
        <end position="73"/>
    </location>
</feature>
<evidence type="ECO:0000313" key="11">
    <source>
        <dbReference type="Proteomes" id="UP000309215"/>
    </source>
</evidence>
<dbReference type="InterPro" id="IPR004681">
    <property type="entry name" value="TRAP_DctM"/>
</dbReference>
<comment type="caution">
    <text evidence="10">The sequence shown here is derived from an EMBL/GenBank/DDBJ whole genome shotgun (WGS) entry which is preliminary data.</text>
</comment>
<accession>A0A4U1J441</accession>
<keyword evidence="2" id="KW-1003">Cell membrane</keyword>
<reference evidence="10 11" key="1">
    <citation type="submission" date="2019-04" db="EMBL/GenBank/DDBJ databases">
        <authorList>
            <person name="Li Y."/>
            <person name="Wang J."/>
        </authorList>
    </citation>
    <scope>NUCLEOTIDE SEQUENCE [LARGE SCALE GENOMIC DNA]</scope>
    <source>
        <strain evidence="10 11">DSM 14668</strain>
    </source>
</reference>
<dbReference type="NCBIfam" id="TIGR00786">
    <property type="entry name" value="dctM"/>
    <property type="match status" value="1"/>
</dbReference>
<feature type="transmembrane region" description="Helical" evidence="8">
    <location>
        <begin position="395"/>
        <end position="416"/>
    </location>
</feature>
<evidence type="ECO:0000256" key="5">
    <source>
        <dbReference type="ARBA" id="ARBA00022989"/>
    </source>
</evidence>
<keyword evidence="6 8" id="KW-0472">Membrane</keyword>
<feature type="transmembrane region" description="Helical" evidence="8">
    <location>
        <begin position="7"/>
        <end position="33"/>
    </location>
</feature>
<keyword evidence="11" id="KW-1185">Reference proteome</keyword>
<comment type="subcellular location">
    <subcellularLocation>
        <location evidence="1">Cell inner membrane</location>
        <topology evidence="1">Multi-pass membrane protein</topology>
    </subcellularLocation>
</comment>
<keyword evidence="3" id="KW-0997">Cell inner membrane</keyword>
<evidence type="ECO:0000256" key="1">
    <source>
        <dbReference type="ARBA" id="ARBA00004429"/>
    </source>
</evidence>
<keyword evidence="5 8" id="KW-1133">Transmembrane helix</keyword>
<dbReference type="AlphaFoldDB" id="A0A4U1J441"/>
<keyword evidence="4 8" id="KW-0812">Transmembrane</keyword>
<feature type="compositionally biased region" description="Basic and acidic residues" evidence="7">
    <location>
        <begin position="540"/>
        <end position="553"/>
    </location>
</feature>
<sequence length="553" mass="59256">MKSWVIVILLLTLVGMPLFAVMGGISVLSWLGSDLPDQRFVRFIAANVLEDKFSSSPILVTIPLFTFVGYLMAESKTPDRIVRAASAVLGWMPGGLAIVCIVASAFFTTLTGGSGVTIVAIGGLLYPALRRQGYSEKFTLGLVTTAGAMGLLFFPSPLVMVYAFIAGVDVTRAYKATFPPGLLLMVLLCGYAFWEGLRSGIPRARFDLDEVGKSIWHVKWELATPLLVALGLVTGLMELDESAAAAAVYTLLVEVFVYKDLTWRKVVKVARDAMTLSGAIILILAMATAMTNYIIQERIPQAILEWFTARGMNAAWQFILVLNVFLFILGMLMDAFSALLVALPLLIPLAATFQVNPFHLAVMFLLNLEIAYVTPPVGLNLFISSFRFSRPIVDVYRVVLPFVALLALGLGLVIVVPSLSSFTIAGDIAEARAQAAQDGVAPREAWLLECVQEDTNNLKPCSKEDISKWGADGLGIAAKEAKKPKPTGDVVPAMDSGPDAGADAGKDEMDDLLKQMLGSGDADAGAPDAEAPKAADPMDDLLKEMLEAGKDGG</sequence>
<organism evidence="10 11">
    <name type="scientific">Polyangium fumosum</name>
    <dbReference type="NCBI Taxonomy" id="889272"/>
    <lineage>
        <taxon>Bacteria</taxon>
        <taxon>Pseudomonadati</taxon>
        <taxon>Myxococcota</taxon>
        <taxon>Polyangia</taxon>
        <taxon>Polyangiales</taxon>
        <taxon>Polyangiaceae</taxon>
        <taxon>Polyangium</taxon>
    </lineage>
</organism>
<dbReference type="InterPro" id="IPR010656">
    <property type="entry name" value="DctM"/>
</dbReference>
<evidence type="ECO:0000256" key="6">
    <source>
        <dbReference type="ARBA" id="ARBA00023136"/>
    </source>
</evidence>
<feature type="transmembrane region" description="Helical" evidence="8">
    <location>
        <begin position="218"/>
        <end position="237"/>
    </location>
</feature>